<sequence>MRPDSRLSRMLHVLLHMVRRPEPMTSDAIAAMLRTNPVVVRRTMAGLREAGYVRSERGHGGGWTLASDPAAITLLDVHRAVGGPTLFAIGNESDNPQCLVEQTVNGALAETLREAEALLLGRLGAVTLAALAHDFDARWSACFPADGSD</sequence>
<comment type="caution">
    <text evidence="1">The sequence shown here is derived from an EMBL/GenBank/DDBJ whole genome shotgun (WGS) entry which is preliminary data.</text>
</comment>
<dbReference type="RefSeq" id="WP_106511845.1">
    <property type="nucleotide sequence ID" value="NZ_PXYI01000002.1"/>
</dbReference>
<reference evidence="1 2" key="1">
    <citation type="submission" date="2018-03" db="EMBL/GenBank/DDBJ databases">
        <title>The draft genome of Sphingosinicella sp. GL-C-18.</title>
        <authorList>
            <person name="Liu L."/>
            <person name="Li L."/>
            <person name="Liang L."/>
            <person name="Zhang X."/>
            <person name="Wang T."/>
        </authorList>
    </citation>
    <scope>NUCLEOTIDE SEQUENCE [LARGE SCALE GENOMIC DNA]</scope>
    <source>
        <strain evidence="1 2">GL-C-18</strain>
    </source>
</reference>
<proteinExistence type="predicted"/>
<accession>A0A2P7QUN3</accession>
<dbReference type="Pfam" id="PF02082">
    <property type="entry name" value="Rrf2"/>
    <property type="match status" value="1"/>
</dbReference>
<dbReference type="OrthoDB" id="9800506at2"/>
<dbReference type="PANTHER" id="PTHR33221">
    <property type="entry name" value="WINGED HELIX-TURN-HELIX TRANSCRIPTIONAL REGULATOR, RRF2 FAMILY"/>
    <property type="match status" value="1"/>
</dbReference>
<keyword evidence="2" id="KW-1185">Reference proteome</keyword>
<evidence type="ECO:0000313" key="1">
    <source>
        <dbReference type="EMBL" id="PSJ41681.1"/>
    </source>
</evidence>
<evidence type="ECO:0000313" key="2">
    <source>
        <dbReference type="Proteomes" id="UP000241167"/>
    </source>
</evidence>
<dbReference type="InterPro" id="IPR036388">
    <property type="entry name" value="WH-like_DNA-bd_sf"/>
</dbReference>
<dbReference type="InterPro" id="IPR000944">
    <property type="entry name" value="Tscrpt_reg_Rrf2"/>
</dbReference>
<dbReference type="SUPFAM" id="SSF46785">
    <property type="entry name" value="Winged helix' DNA-binding domain"/>
    <property type="match status" value="1"/>
</dbReference>
<dbReference type="GO" id="GO:0003700">
    <property type="term" value="F:DNA-binding transcription factor activity"/>
    <property type="evidence" value="ECO:0007669"/>
    <property type="project" value="TreeGrafter"/>
</dbReference>
<dbReference type="GO" id="GO:0005829">
    <property type="term" value="C:cytosol"/>
    <property type="evidence" value="ECO:0007669"/>
    <property type="project" value="TreeGrafter"/>
</dbReference>
<dbReference type="PROSITE" id="PS51197">
    <property type="entry name" value="HTH_RRF2_2"/>
    <property type="match status" value="1"/>
</dbReference>
<organism evidence="1 2">
    <name type="scientific">Allosphingosinicella deserti</name>
    <dbReference type="NCBI Taxonomy" id="2116704"/>
    <lineage>
        <taxon>Bacteria</taxon>
        <taxon>Pseudomonadati</taxon>
        <taxon>Pseudomonadota</taxon>
        <taxon>Alphaproteobacteria</taxon>
        <taxon>Sphingomonadales</taxon>
        <taxon>Sphingomonadaceae</taxon>
        <taxon>Allosphingosinicella</taxon>
    </lineage>
</organism>
<dbReference type="AlphaFoldDB" id="A0A2P7QUN3"/>
<dbReference type="Proteomes" id="UP000241167">
    <property type="component" value="Unassembled WGS sequence"/>
</dbReference>
<protein>
    <submittedName>
        <fullName evidence="1">Transcriptional regulator</fullName>
    </submittedName>
</protein>
<dbReference type="PANTHER" id="PTHR33221:SF15">
    <property type="entry name" value="HTH-TYPE TRANSCRIPTIONAL REGULATOR YWGB-RELATED"/>
    <property type="match status" value="1"/>
</dbReference>
<dbReference type="InterPro" id="IPR036390">
    <property type="entry name" value="WH_DNA-bd_sf"/>
</dbReference>
<gene>
    <name evidence="1" type="ORF">C7I55_05115</name>
</gene>
<dbReference type="EMBL" id="PXYI01000002">
    <property type="protein sequence ID" value="PSJ41681.1"/>
    <property type="molecule type" value="Genomic_DNA"/>
</dbReference>
<dbReference type="Gene3D" id="1.10.10.10">
    <property type="entry name" value="Winged helix-like DNA-binding domain superfamily/Winged helix DNA-binding domain"/>
    <property type="match status" value="1"/>
</dbReference>
<name>A0A2P7QUN3_9SPHN</name>
<dbReference type="FunFam" id="1.10.10.10:FF:000138">
    <property type="entry name" value="Rrf2 family transcriptional regulator"/>
    <property type="match status" value="1"/>
</dbReference>